<accession>A0ABV2V508</accession>
<dbReference type="Proteomes" id="UP001550210">
    <property type="component" value="Unassembled WGS sequence"/>
</dbReference>
<organism evidence="1 2">
    <name type="scientific">Streptomyces ossamyceticus</name>
    <dbReference type="NCBI Taxonomy" id="249581"/>
    <lineage>
        <taxon>Bacteria</taxon>
        <taxon>Bacillati</taxon>
        <taxon>Actinomycetota</taxon>
        <taxon>Actinomycetes</taxon>
        <taxon>Kitasatosporales</taxon>
        <taxon>Streptomycetaceae</taxon>
        <taxon>Streptomyces</taxon>
    </lineage>
</organism>
<evidence type="ECO:0000313" key="2">
    <source>
        <dbReference type="Proteomes" id="UP001550210"/>
    </source>
</evidence>
<comment type="caution">
    <text evidence="1">The sequence shown here is derived from an EMBL/GenBank/DDBJ whole genome shotgun (WGS) entry which is preliminary data.</text>
</comment>
<sequence length="57" mass="6483">MSEQLFTVHAFSNKPEYAPARGGVYIITDMTQTQVEALKTREAEENPDRWLKVEAQG</sequence>
<protein>
    <submittedName>
        <fullName evidence="1">Uncharacterized protein</fullName>
    </submittedName>
</protein>
<evidence type="ECO:0000313" key="1">
    <source>
        <dbReference type="EMBL" id="MET9848903.1"/>
    </source>
</evidence>
<gene>
    <name evidence="1" type="ORF">ABZZ21_31050</name>
</gene>
<dbReference type="RefSeq" id="WP_355401082.1">
    <property type="nucleotide sequence ID" value="NZ_JBEXPZ010000045.1"/>
</dbReference>
<proteinExistence type="predicted"/>
<keyword evidence="2" id="KW-1185">Reference proteome</keyword>
<reference evidence="1 2" key="1">
    <citation type="submission" date="2024-06" db="EMBL/GenBank/DDBJ databases">
        <title>The Natural Products Discovery Center: Release of the First 8490 Sequenced Strains for Exploring Actinobacteria Biosynthetic Diversity.</title>
        <authorList>
            <person name="Kalkreuter E."/>
            <person name="Kautsar S.A."/>
            <person name="Yang D."/>
            <person name="Bader C.D."/>
            <person name="Teijaro C.N."/>
            <person name="Fluegel L."/>
            <person name="Davis C.M."/>
            <person name="Simpson J.R."/>
            <person name="Lauterbach L."/>
            <person name="Steele A.D."/>
            <person name="Gui C."/>
            <person name="Meng S."/>
            <person name="Li G."/>
            <person name="Viehrig K."/>
            <person name="Ye F."/>
            <person name="Su P."/>
            <person name="Kiefer A.F."/>
            <person name="Nichols A."/>
            <person name="Cepeda A.J."/>
            <person name="Yan W."/>
            <person name="Fan B."/>
            <person name="Jiang Y."/>
            <person name="Adhikari A."/>
            <person name="Zheng C.-J."/>
            <person name="Schuster L."/>
            <person name="Cowan T.M."/>
            <person name="Smanski M.J."/>
            <person name="Chevrette M.G."/>
            <person name="De Carvalho L.P.S."/>
            <person name="Shen B."/>
        </authorList>
    </citation>
    <scope>NUCLEOTIDE SEQUENCE [LARGE SCALE GENOMIC DNA]</scope>
    <source>
        <strain evidence="1 2">NPDC006434</strain>
    </source>
</reference>
<name>A0ABV2V508_9ACTN</name>
<dbReference type="EMBL" id="JBEXPZ010000045">
    <property type="protein sequence ID" value="MET9848903.1"/>
    <property type="molecule type" value="Genomic_DNA"/>
</dbReference>